<sequence>MTGLERVRFLSLIKPVLPAIKTWIRKRENPFGGGGGMPGGWTTHDRGSTTTTVKKTPDGKRGTTGKIVPPRRPS</sequence>
<organism evidence="2 3">
    <name type="scientific">Candidatus Roizmanbacteria bacterium RIFCSPLOWO2_01_FULL_37_12</name>
    <dbReference type="NCBI Taxonomy" id="1802056"/>
    <lineage>
        <taxon>Bacteria</taxon>
        <taxon>Candidatus Roizmaniibacteriota</taxon>
    </lineage>
</organism>
<evidence type="ECO:0000313" key="3">
    <source>
        <dbReference type="Proteomes" id="UP000177698"/>
    </source>
</evidence>
<proteinExistence type="predicted"/>
<reference evidence="2 3" key="1">
    <citation type="journal article" date="2016" name="Nat. Commun.">
        <title>Thousands of microbial genomes shed light on interconnected biogeochemical processes in an aquifer system.</title>
        <authorList>
            <person name="Anantharaman K."/>
            <person name="Brown C.T."/>
            <person name="Hug L.A."/>
            <person name="Sharon I."/>
            <person name="Castelle C.J."/>
            <person name="Probst A.J."/>
            <person name="Thomas B.C."/>
            <person name="Singh A."/>
            <person name="Wilkins M.J."/>
            <person name="Karaoz U."/>
            <person name="Brodie E.L."/>
            <person name="Williams K.H."/>
            <person name="Hubbard S.S."/>
            <person name="Banfield J.F."/>
        </authorList>
    </citation>
    <scope>NUCLEOTIDE SEQUENCE [LARGE SCALE GENOMIC DNA]</scope>
</reference>
<comment type="caution">
    <text evidence="2">The sequence shown here is derived from an EMBL/GenBank/DDBJ whole genome shotgun (WGS) entry which is preliminary data.</text>
</comment>
<protein>
    <submittedName>
        <fullName evidence="2">Uncharacterized protein</fullName>
    </submittedName>
</protein>
<feature type="region of interest" description="Disordered" evidence="1">
    <location>
        <begin position="28"/>
        <end position="74"/>
    </location>
</feature>
<dbReference type="Proteomes" id="UP000177698">
    <property type="component" value="Unassembled WGS sequence"/>
</dbReference>
<accession>A0A1F7IF96</accession>
<evidence type="ECO:0000313" key="2">
    <source>
        <dbReference type="EMBL" id="OGK42025.1"/>
    </source>
</evidence>
<name>A0A1F7IF96_9BACT</name>
<dbReference type="EMBL" id="MGAG01000006">
    <property type="protein sequence ID" value="OGK42025.1"/>
    <property type="molecule type" value="Genomic_DNA"/>
</dbReference>
<evidence type="ECO:0000256" key="1">
    <source>
        <dbReference type="SAM" id="MobiDB-lite"/>
    </source>
</evidence>
<dbReference type="AlphaFoldDB" id="A0A1F7IF96"/>
<dbReference type="STRING" id="1802056.A2954_03465"/>
<gene>
    <name evidence="2" type="ORF">A2954_03465</name>
</gene>